<name>A0ABV5JHQ2_9RHOB</name>
<dbReference type="RefSeq" id="WP_213887018.1">
    <property type="nucleotide sequence ID" value="NZ_JAGFNU010000001.1"/>
</dbReference>
<dbReference type="SUPFAM" id="SSF52540">
    <property type="entry name" value="P-loop containing nucleoside triphosphate hydrolases"/>
    <property type="match status" value="1"/>
</dbReference>
<dbReference type="Gene3D" id="3.40.50.300">
    <property type="entry name" value="P-loop containing nucleotide triphosphate hydrolases"/>
    <property type="match status" value="1"/>
</dbReference>
<evidence type="ECO:0000313" key="2">
    <source>
        <dbReference type="Proteomes" id="UP001589683"/>
    </source>
</evidence>
<organism evidence="1 2">
    <name type="scientific">Pseudohalocynthiibacter aestuariivivens</name>
    <dbReference type="NCBI Taxonomy" id="1591409"/>
    <lineage>
        <taxon>Bacteria</taxon>
        <taxon>Pseudomonadati</taxon>
        <taxon>Pseudomonadota</taxon>
        <taxon>Alphaproteobacteria</taxon>
        <taxon>Rhodobacterales</taxon>
        <taxon>Paracoccaceae</taxon>
        <taxon>Pseudohalocynthiibacter</taxon>
    </lineage>
</organism>
<dbReference type="InterPro" id="IPR027417">
    <property type="entry name" value="P-loop_NTPase"/>
</dbReference>
<accession>A0ABV5JHQ2</accession>
<gene>
    <name evidence="1" type="ORF">ACFFUT_14425</name>
</gene>
<evidence type="ECO:0008006" key="3">
    <source>
        <dbReference type="Google" id="ProtNLM"/>
    </source>
</evidence>
<sequence length="337" mass="38479">MSNEILAERSSQKSVFIHIGMNKTGSSAIQSDLFSNRHLLEENGLLYPTFGAAGAAHYGLSDFLGFSQKPNRKLDSNEFEKKRNAFDVEFNASCCQSAVFSSEFFVLWGQPEDVAKFFNDYKVTIIVYLRRHDNWWVSAYNQALKTVATPPWGLGIESYLNFHKGRKSQVFNHRTLLNRWADVFGKENLIVRPHEEGQNLPNITSDFLSAIGHSAISEKLSVEKKRLNVSLPYGSMELMDIFQRLDVSDSLRSLLVTYTFSLPPDETKTEVLSPEMRLELINENIEDYKFIAREFLGRSDGVLFYEQLPSAEPSWVGPKPIDRVDLVQHVLKALKKR</sequence>
<protein>
    <recommendedName>
        <fullName evidence="3">Sulfotransferase family protein</fullName>
    </recommendedName>
</protein>
<keyword evidence="2" id="KW-1185">Reference proteome</keyword>
<evidence type="ECO:0000313" key="1">
    <source>
        <dbReference type="EMBL" id="MFB9232984.1"/>
    </source>
</evidence>
<dbReference type="Proteomes" id="UP001589683">
    <property type="component" value="Unassembled WGS sequence"/>
</dbReference>
<comment type="caution">
    <text evidence="1">The sequence shown here is derived from an EMBL/GenBank/DDBJ whole genome shotgun (WGS) entry which is preliminary data.</text>
</comment>
<proteinExistence type="predicted"/>
<reference evidence="1 2" key="1">
    <citation type="submission" date="2024-09" db="EMBL/GenBank/DDBJ databases">
        <authorList>
            <person name="Sun Q."/>
            <person name="Mori K."/>
        </authorList>
    </citation>
    <scope>NUCLEOTIDE SEQUENCE [LARGE SCALE GENOMIC DNA]</scope>
    <source>
        <strain evidence="1 2">CECT 8726</strain>
    </source>
</reference>
<dbReference type="EMBL" id="JBHMEA010000044">
    <property type="protein sequence ID" value="MFB9232984.1"/>
    <property type="molecule type" value="Genomic_DNA"/>
</dbReference>